<dbReference type="PROSITE" id="PS50931">
    <property type="entry name" value="HTH_LYSR"/>
    <property type="match status" value="1"/>
</dbReference>
<sequence length="299" mass="33293">MAAIDLNLVRVFVTLYDARSVTLAAERLHVTQPSVSYALSRLRDLFGDRLFVRSRDGMQPTFTAMQLYPALRDSLAQIDSVLEGSKEFEPRHSQKRFRLALTDLGEMALLPRILAHLHAQAPGTELEVVPLEIDKVEDWLATGQVNAAICSRPIQAAGVERRVLLSDERYVCLLNRDHVSIGDSLSLEQFIQARHAVVAASTGHGLAEDVLRKQGLQRKVSLKVSHFSSLPRILQESDLLAILPEQIASAFALEAPLKVLDLPFEVPPFDVALHWQAHTTRSPAQRWFCDGIVEAITRA</sequence>
<dbReference type="InterPro" id="IPR050389">
    <property type="entry name" value="LysR-type_TF"/>
</dbReference>
<gene>
    <name evidence="6" type="ORF">SAMN04487959_12522</name>
</gene>
<evidence type="ECO:0000259" key="5">
    <source>
        <dbReference type="PROSITE" id="PS50931"/>
    </source>
</evidence>
<keyword evidence="4" id="KW-0804">Transcription</keyword>
<keyword evidence="3 6" id="KW-0238">DNA-binding</keyword>
<dbReference type="Gene3D" id="1.10.10.10">
    <property type="entry name" value="Winged helix-like DNA-binding domain superfamily/Winged helix DNA-binding domain"/>
    <property type="match status" value="1"/>
</dbReference>
<dbReference type="PANTHER" id="PTHR30118:SF15">
    <property type="entry name" value="TRANSCRIPTIONAL REGULATORY PROTEIN"/>
    <property type="match status" value="1"/>
</dbReference>
<dbReference type="STRING" id="442341.SAMN04487959_12522"/>
<dbReference type="PANTHER" id="PTHR30118">
    <property type="entry name" value="HTH-TYPE TRANSCRIPTIONAL REGULATOR LEUO-RELATED"/>
    <property type="match status" value="1"/>
</dbReference>
<dbReference type="RefSeq" id="WP_092850325.1">
    <property type="nucleotide sequence ID" value="NZ_FOPY01000025.1"/>
</dbReference>
<dbReference type="Pfam" id="PF03466">
    <property type="entry name" value="LysR_substrate"/>
    <property type="match status" value="1"/>
</dbReference>
<dbReference type="InterPro" id="IPR005119">
    <property type="entry name" value="LysR_subst-bd"/>
</dbReference>
<dbReference type="GO" id="GO:0003700">
    <property type="term" value="F:DNA-binding transcription factor activity"/>
    <property type="evidence" value="ECO:0007669"/>
    <property type="project" value="InterPro"/>
</dbReference>
<dbReference type="PRINTS" id="PR00039">
    <property type="entry name" value="HTHLYSR"/>
</dbReference>
<dbReference type="SUPFAM" id="SSF53850">
    <property type="entry name" value="Periplasmic binding protein-like II"/>
    <property type="match status" value="1"/>
</dbReference>
<evidence type="ECO:0000256" key="1">
    <source>
        <dbReference type="ARBA" id="ARBA00009437"/>
    </source>
</evidence>
<dbReference type="AlphaFoldDB" id="A0A1I3G553"/>
<reference evidence="6 7" key="1">
    <citation type="submission" date="2016-10" db="EMBL/GenBank/DDBJ databases">
        <authorList>
            <person name="de Groot N.N."/>
        </authorList>
    </citation>
    <scope>NUCLEOTIDE SEQUENCE [LARGE SCALE GENOMIC DNA]</scope>
    <source>
        <strain evidence="6 7">CGMCC 1.6848</strain>
    </source>
</reference>
<evidence type="ECO:0000313" key="6">
    <source>
        <dbReference type="EMBL" id="SFI18291.1"/>
    </source>
</evidence>
<dbReference type="Proteomes" id="UP000199040">
    <property type="component" value="Unassembled WGS sequence"/>
</dbReference>
<evidence type="ECO:0000256" key="3">
    <source>
        <dbReference type="ARBA" id="ARBA00023125"/>
    </source>
</evidence>
<evidence type="ECO:0000256" key="2">
    <source>
        <dbReference type="ARBA" id="ARBA00023015"/>
    </source>
</evidence>
<dbReference type="EMBL" id="FOPY01000025">
    <property type="protein sequence ID" value="SFI18291.1"/>
    <property type="molecule type" value="Genomic_DNA"/>
</dbReference>
<keyword evidence="7" id="KW-1185">Reference proteome</keyword>
<dbReference type="InterPro" id="IPR036388">
    <property type="entry name" value="WH-like_DNA-bd_sf"/>
</dbReference>
<dbReference type="InterPro" id="IPR000847">
    <property type="entry name" value="LysR_HTH_N"/>
</dbReference>
<dbReference type="GO" id="GO:0003677">
    <property type="term" value="F:DNA binding"/>
    <property type="evidence" value="ECO:0007669"/>
    <property type="project" value="UniProtKB-KW"/>
</dbReference>
<evidence type="ECO:0000256" key="4">
    <source>
        <dbReference type="ARBA" id="ARBA00023163"/>
    </source>
</evidence>
<dbReference type="InterPro" id="IPR036390">
    <property type="entry name" value="WH_DNA-bd_sf"/>
</dbReference>
<comment type="similarity">
    <text evidence="1">Belongs to the LysR transcriptional regulatory family.</text>
</comment>
<dbReference type="SUPFAM" id="SSF46785">
    <property type="entry name" value="Winged helix' DNA-binding domain"/>
    <property type="match status" value="1"/>
</dbReference>
<dbReference type="CDD" id="cd08459">
    <property type="entry name" value="PBP2_DntR_NahR_LinR_like"/>
    <property type="match status" value="1"/>
</dbReference>
<keyword evidence="2" id="KW-0805">Transcription regulation</keyword>
<evidence type="ECO:0000313" key="7">
    <source>
        <dbReference type="Proteomes" id="UP000199040"/>
    </source>
</evidence>
<name>A0A1I3G553_9GAMM</name>
<dbReference type="Pfam" id="PF00126">
    <property type="entry name" value="HTH_1"/>
    <property type="match status" value="1"/>
</dbReference>
<dbReference type="Gene3D" id="3.40.190.10">
    <property type="entry name" value="Periplasmic binding protein-like II"/>
    <property type="match status" value="2"/>
</dbReference>
<accession>A0A1I3G553</accession>
<protein>
    <submittedName>
        <fullName evidence="6">DNA-binding transcriptional regulator, LysR family</fullName>
    </submittedName>
</protein>
<organism evidence="6 7">
    <name type="scientific">Modicisalibacter xianhensis</name>
    <dbReference type="NCBI Taxonomy" id="442341"/>
    <lineage>
        <taxon>Bacteria</taxon>
        <taxon>Pseudomonadati</taxon>
        <taxon>Pseudomonadota</taxon>
        <taxon>Gammaproteobacteria</taxon>
        <taxon>Oceanospirillales</taxon>
        <taxon>Halomonadaceae</taxon>
        <taxon>Modicisalibacter</taxon>
    </lineage>
</organism>
<feature type="domain" description="HTH lysR-type" evidence="5">
    <location>
        <begin position="4"/>
        <end position="61"/>
    </location>
</feature>
<proteinExistence type="inferred from homology"/>